<protein>
    <submittedName>
        <fullName evidence="2">Uncharacterized protein (DUF58 family)</fullName>
    </submittedName>
</protein>
<name>A0A839QBZ9_MYCIR</name>
<organism evidence="2 3">
    <name type="scientific">Mycolicibacterium iranicum</name>
    <name type="common">Mycobacterium iranicum</name>
    <dbReference type="NCBI Taxonomy" id="912594"/>
    <lineage>
        <taxon>Bacteria</taxon>
        <taxon>Bacillati</taxon>
        <taxon>Actinomycetota</taxon>
        <taxon>Actinomycetes</taxon>
        <taxon>Mycobacteriales</taxon>
        <taxon>Mycobacteriaceae</taxon>
        <taxon>Mycolicibacterium</taxon>
    </lineage>
</organism>
<comment type="caution">
    <text evidence="2">The sequence shown here is derived from an EMBL/GenBank/DDBJ whole genome shotgun (WGS) entry which is preliminary data.</text>
</comment>
<accession>A0A839QBZ9</accession>
<evidence type="ECO:0000313" key="3">
    <source>
        <dbReference type="Proteomes" id="UP000550501"/>
    </source>
</evidence>
<proteinExistence type="predicted"/>
<evidence type="ECO:0000313" key="2">
    <source>
        <dbReference type="EMBL" id="MBB2993113.1"/>
    </source>
</evidence>
<dbReference type="RefSeq" id="WP_183472578.1">
    <property type="nucleotide sequence ID" value="NZ_JACHVU010000014.1"/>
</dbReference>
<gene>
    <name evidence="2" type="ORF">FHR72_004620</name>
</gene>
<reference evidence="2 3" key="1">
    <citation type="submission" date="2020-08" db="EMBL/GenBank/DDBJ databases">
        <title>The Agave Microbiome: Exploring the role of microbial communities in plant adaptations to desert environments.</title>
        <authorList>
            <person name="Partida-Martinez L.P."/>
        </authorList>
    </citation>
    <scope>NUCLEOTIDE SEQUENCE [LARGE SCALE GENOMIC DNA]</scope>
    <source>
        <strain evidence="2 3">AT2.18</strain>
    </source>
</reference>
<keyword evidence="1" id="KW-0812">Transmembrane</keyword>
<keyword evidence="3" id="KW-1185">Reference proteome</keyword>
<sequence length="104" mass="11241">MSFETEESWVPERPARRRFGRRAGSPWTVLGFALGVLTISNAYALYYWLFAPLVPTLVAGALVLASVLTRRHSRRLVDMADGALAAALFAVAFAATAFLALALG</sequence>
<dbReference type="AlphaFoldDB" id="A0A839QBZ9"/>
<keyword evidence="1" id="KW-1133">Transmembrane helix</keyword>
<feature type="transmembrane region" description="Helical" evidence="1">
    <location>
        <begin position="46"/>
        <end position="68"/>
    </location>
</feature>
<dbReference type="EMBL" id="JACHVU010000014">
    <property type="protein sequence ID" value="MBB2993113.1"/>
    <property type="molecule type" value="Genomic_DNA"/>
</dbReference>
<feature type="transmembrane region" description="Helical" evidence="1">
    <location>
        <begin position="80"/>
        <end position="103"/>
    </location>
</feature>
<feature type="transmembrane region" description="Helical" evidence="1">
    <location>
        <begin position="23"/>
        <end position="40"/>
    </location>
</feature>
<keyword evidence="1" id="KW-0472">Membrane</keyword>
<evidence type="ECO:0000256" key="1">
    <source>
        <dbReference type="SAM" id="Phobius"/>
    </source>
</evidence>
<dbReference type="Proteomes" id="UP000550501">
    <property type="component" value="Unassembled WGS sequence"/>
</dbReference>